<dbReference type="GeneID" id="11535325"/>
<dbReference type="GO" id="GO:0000122">
    <property type="term" value="P:negative regulation of transcription by RNA polymerase II"/>
    <property type="evidence" value="ECO:0007669"/>
    <property type="project" value="TreeGrafter"/>
</dbReference>
<sequence length="394" mass="45471">METNMNLPPIRDLLFTTTEPLTSFTERQTSNPTLQQNGIHHQMAYSSNYGMSPRYLNPSYNSTLMDPTYKILIPPLTSPEIHAFNPSSTPFVRSYSSLSSGFSEASLLKLRQSSISGQANIKKDYVTTKQTYEMEPLSIQRPLIKSSMEFSSFPNKNEGLPSPLLDNSQLSVKLETPLVESPKKSDTLNKSNQLDHLNSVLLKRCRCRNYTKAGKHIPRPRNAFILFRQQMHGEMFGKYKNLLVSHGSFKTNSIISKEIGQKWRALSDKEKERWHELAKKEKEEHKLKYTDYKYIPRRTETFKNATITENFPSVEFNNYKNKIKSKVDELGNIKTNDNDKGRDRKLEEGRELCEYCTLRKKDLVSNNNINASKKKKVIKKSQIKEVKTIEEIQA</sequence>
<dbReference type="InterPro" id="IPR009071">
    <property type="entry name" value="HMG_box_dom"/>
</dbReference>
<dbReference type="GO" id="GO:0005634">
    <property type="term" value="C:nucleus"/>
    <property type="evidence" value="ECO:0007669"/>
    <property type="project" value="UniProtKB-UniRule"/>
</dbReference>
<dbReference type="GO" id="GO:0000978">
    <property type="term" value="F:RNA polymerase II cis-regulatory region sequence-specific DNA binding"/>
    <property type="evidence" value="ECO:0007669"/>
    <property type="project" value="TreeGrafter"/>
</dbReference>
<dbReference type="SUPFAM" id="SSF47095">
    <property type="entry name" value="HMG-box"/>
    <property type="match status" value="1"/>
</dbReference>
<dbReference type="EMBL" id="HE612858">
    <property type="protein sequence ID" value="CCE62307.1"/>
    <property type="molecule type" value="Genomic_DNA"/>
</dbReference>
<accession>G8BRD1</accession>
<dbReference type="KEGG" id="tpf:TPHA_0C01510"/>
<dbReference type="Pfam" id="PF00505">
    <property type="entry name" value="HMG_box"/>
    <property type="match status" value="1"/>
</dbReference>
<dbReference type="SMART" id="SM00398">
    <property type="entry name" value="HMG"/>
    <property type="match status" value="1"/>
</dbReference>
<keyword evidence="1 3" id="KW-0238">DNA-binding</keyword>
<evidence type="ECO:0000256" key="2">
    <source>
        <dbReference type="ARBA" id="ARBA00023163"/>
    </source>
</evidence>
<proteinExistence type="predicted"/>
<keyword evidence="2" id="KW-0804">Transcription</keyword>
<keyword evidence="3" id="KW-0539">Nucleus</keyword>
<name>G8BRD1_TETPH</name>
<dbReference type="HOGENOM" id="CLU_700530_0_0_1"/>
<evidence type="ECO:0000259" key="4">
    <source>
        <dbReference type="PROSITE" id="PS50118"/>
    </source>
</evidence>
<keyword evidence="6" id="KW-1185">Reference proteome</keyword>
<evidence type="ECO:0000256" key="1">
    <source>
        <dbReference type="ARBA" id="ARBA00023125"/>
    </source>
</evidence>
<dbReference type="InterPro" id="IPR050140">
    <property type="entry name" value="SRY-related_HMG-box_TF-like"/>
</dbReference>
<dbReference type="PANTHER" id="PTHR10270:SF161">
    <property type="entry name" value="SEX-DETERMINING REGION Y PROTEIN"/>
    <property type="match status" value="1"/>
</dbReference>
<dbReference type="Proteomes" id="UP000005666">
    <property type="component" value="Chromosome 3"/>
</dbReference>
<reference evidence="5 6" key="1">
    <citation type="journal article" date="2011" name="Proc. Natl. Acad. Sci. U.S.A.">
        <title>Evolutionary erosion of yeast sex chromosomes by mating-type switching accidents.</title>
        <authorList>
            <person name="Gordon J.L."/>
            <person name="Armisen D."/>
            <person name="Proux-Wera E."/>
            <person name="Oheigeartaigh S.S."/>
            <person name="Byrne K.P."/>
            <person name="Wolfe K.H."/>
        </authorList>
    </citation>
    <scope>NUCLEOTIDE SEQUENCE [LARGE SCALE GENOMIC DNA]</scope>
    <source>
        <strain evidence="6">ATCC 24235 / CBS 4417 / NBRC 1672 / NRRL Y-8282 / UCD 70-5</strain>
    </source>
</reference>
<feature type="DNA-binding region" description="HMG box" evidence="3">
    <location>
        <begin position="217"/>
        <end position="293"/>
    </location>
</feature>
<dbReference type="InterPro" id="IPR036910">
    <property type="entry name" value="HMG_box_dom_sf"/>
</dbReference>
<dbReference type="PANTHER" id="PTHR10270">
    <property type="entry name" value="SOX TRANSCRIPTION FACTOR"/>
    <property type="match status" value="1"/>
</dbReference>
<dbReference type="CDD" id="cd01389">
    <property type="entry name" value="HMG-box_ROX1-like"/>
    <property type="match status" value="1"/>
</dbReference>
<dbReference type="eggNOG" id="KOG0527">
    <property type="taxonomic scope" value="Eukaryota"/>
</dbReference>
<dbReference type="RefSeq" id="XP_003684741.1">
    <property type="nucleotide sequence ID" value="XM_003684693.1"/>
</dbReference>
<organism evidence="5 6">
    <name type="scientific">Tetrapisispora phaffii (strain ATCC 24235 / CBS 4417 / NBRC 1672 / NRRL Y-8282 / UCD 70-5)</name>
    <name type="common">Yeast</name>
    <name type="synonym">Fabospora phaffii</name>
    <dbReference type="NCBI Taxonomy" id="1071381"/>
    <lineage>
        <taxon>Eukaryota</taxon>
        <taxon>Fungi</taxon>
        <taxon>Dikarya</taxon>
        <taxon>Ascomycota</taxon>
        <taxon>Saccharomycotina</taxon>
        <taxon>Saccharomycetes</taxon>
        <taxon>Saccharomycetales</taxon>
        <taxon>Saccharomycetaceae</taxon>
        <taxon>Tetrapisispora</taxon>
    </lineage>
</organism>
<dbReference type="STRING" id="1071381.G8BRD1"/>
<dbReference type="Gene3D" id="1.10.30.10">
    <property type="entry name" value="High mobility group box domain"/>
    <property type="match status" value="1"/>
</dbReference>
<protein>
    <recommendedName>
        <fullName evidence="4">HMG box domain-containing protein</fullName>
    </recommendedName>
</protein>
<evidence type="ECO:0000313" key="6">
    <source>
        <dbReference type="Proteomes" id="UP000005666"/>
    </source>
</evidence>
<gene>
    <name evidence="5" type="primary">TPHA0C01510</name>
    <name evidence="5" type="ordered locus">TPHA_0C01510</name>
</gene>
<dbReference type="OrthoDB" id="6247875at2759"/>
<feature type="domain" description="HMG box" evidence="4">
    <location>
        <begin position="217"/>
        <end position="293"/>
    </location>
</feature>
<dbReference type="PROSITE" id="PS50118">
    <property type="entry name" value="HMG_BOX_2"/>
    <property type="match status" value="1"/>
</dbReference>
<evidence type="ECO:0000313" key="5">
    <source>
        <dbReference type="EMBL" id="CCE62307.1"/>
    </source>
</evidence>
<dbReference type="AlphaFoldDB" id="G8BRD1"/>
<evidence type="ECO:0000256" key="3">
    <source>
        <dbReference type="PROSITE-ProRule" id="PRU00267"/>
    </source>
</evidence>
<dbReference type="GO" id="GO:0030154">
    <property type="term" value="P:cell differentiation"/>
    <property type="evidence" value="ECO:0007669"/>
    <property type="project" value="TreeGrafter"/>
</dbReference>
<dbReference type="GO" id="GO:0001228">
    <property type="term" value="F:DNA-binding transcription activator activity, RNA polymerase II-specific"/>
    <property type="evidence" value="ECO:0007669"/>
    <property type="project" value="TreeGrafter"/>
</dbReference>